<evidence type="ECO:0008006" key="3">
    <source>
        <dbReference type="Google" id="ProtNLM"/>
    </source>
</evidence>
<dbReference type="EMBL" id="LACI01001969">
    <property type="protein sequence ID" value="KJU83271.1"/>
    <property type="molecule type" value="Genomic_DNA"/>
</dbReference>
<sequence length="92" mass="10624">MIKVIYDTNVYIDWAANKIEDDVLFRSERKNLYLSSVVIMELRAGAFTPKAFSDIDKLFKTARKTTRFVVSTLDDYLKAGEILSLLKTEKKL</sequence>
<comment type="caution">
    <text evidence="1">The sequence shown here is derived from an EMBL/GenBank/DDBJ whole genome shotgun (WGS) entry which is preliminary data.</text>
</comment>
<reference evidence="1 2" key="1">
    <citation type="submission" date="2015-02" db="EMBL/GenBank/DDBJ databases">
        <title>Single-cell genomics of uncultivated deep-branching MTB reveals a conserved set of magnetosome genes.</title>
        <authorList>
            <person name="Kolinko S."/>
            <person name="Richter M."/>
            <person name="Glockner F.O."/>
            <person name="Brachmann A."/>
            <person name="Schuler D."/>
        </authorList>
    </citation>
    <scope>NUCLEOTIDE SEQUENCE [LARGE SCALE GENOMIC DNA]</scope>
    <source>
        <strain evidence="1">TM-1</strain>
    </source>
</reference>
<evidence type="ECO:0000313" key="1">
    <source>
        <dbReference type="EMBL" id="KJU83271.1"/>
    </source>
</evidence>
<dbReference type="AlphaFoldDB" id="A0A0F3GN13"/>
<keyword evidence="2" id="KW-1185">Reference proteome</keyword>
<organism evidence="1 2">
    <name type="scientific">Candidatus Magnetobacterium bavaricum</name>
    <dbReference type="NCBI Taxonomy" id="29290"/>
    <lineage>
        <taxon>Bacteria</taxon>
        <taxon>Pseudomonadati</taxon>
        <taxon>Nitrospirota</taxon>
        <taxon>Thermodesulfovibrionia</taxon>
        <taxon>Thermodesulfovibrionales</taxon>
        <taxon>Candidatus Magnetobacteriaceae</taxon>
        <taxon>Candidatus Magnetobacterium</taxon>
    </lineage>
</organism>
<gene>
    <name evidence="1" type="ORF">MBAV_004527</name>
</gene>
<evidence type="ECO:0000313" key="2">
    <source>
        <dbReference type="Proteomes" id="UP000033423"/>
    </source>
</evidence>
<accession>A0A0F3GN13</accession>
<dbReference type="Proteomes" id="UP000033423">
    <property type="component" value="Unassembled WGS sequence"/>
</dbReference>
<dbReference type="Gene3D" id="3.40.50.1010">
    <property type="entry name" value="5'-nuclease"/>
    <property type="match status" value="1"/>
</dbReference>
<proteinExistence type="predicted"/>
<name>A0A0F3GN13_9BACT</name>
<dbReference type="InterPro" id="IPR029060">
    <property type="entry name" value="PIN-like_dom_sf"/>
</dbReference>
<protein>
    <recommendedName>
        <fullName evidence="3">PIN domain-containing protein</fullName>
    </recommendedName>
</protein>
<dbReference type="SUPFAM" id="SSF88723">
    <property type="entry name" value="PIN domain-like"/>
    <property type="match status" value="1"/>
</dbReference>